<evidence type="ECO:0000313" key="2">
    <source>
        <dbReference type="EnsemblMetazoa" id="LLOJ003512-PA"/>
    </source>
</evidence>
<dbReference type="PANTHER" id="PTHR36694">
    <property type="entry name" value="PASIFLORA 1, ISOFORM A-RELATED"/>
    <property type="match status" value="1"/>
</dbReference>
<protein>
    <submittedName>
        <fullName evidence="2">Uncharacterized protein</fullName>
    </submittedName>
</protein>
<dbReference type="Pfam" id="PF15860">
    <property type="entry name" value="DUF4728"/>
    <property type="match status" value="1"/>
</dbReference>
<evidence type="ECO:0000313" key="3">
    <source>
        <dbReference type="Proteomes" id="UP000092461"/>
    </source>
</evidence>
<keyword evidence="1" id="KW-1133">Transmembrane helix</keyword>
<reference evidence="2" key="1">
    <citation type="submission" date="2020-05" db="UniProtKB">
        <authorList>
            <consortium name="EnsemblMetazoa"/>
        </authorList>
    </citation>
    <scope>IDENTIFICATION</scope>
    <source>
        <strain evidence="2">Jacobina</strain>
    </source>
</reference>
<organism evidence="2 3">
    <name type="scientific">Lutzomyia longipalpis</name>
    <name type="common">Sand fly</name>
    <dbReference type="NCBI Taxonomy" id="7200"/>
    <lineage>
        <taxon>Eukaryota</taxon>
        <taxon>Metazoa</taxon>
        <taxon>Ecdysozoa</taxon>
        <taxon>Arthropoda</taxon>
        <taxon>Hexapoda</taxon>
        <taxon>Insecta</taxon>
        <taxon>Pterygota</taxon>
        <taxon>Neoptera</taxon>
        <taxon>Endopterygota</taxon>
        <taxon>Diptera</taxon>
        <taxon>Nematocera</taxon>
        <taxon>Psychodoidea</taxon>
        <taxon>Psychodidae</taxon>
        <taxon>Lutzomyia</taxon>
        <taxon>Lutzomyia</taxon>
    </lineage>
</organism>
<keyword evidence="1" id="KW-0812">Transmembrane</keyword>
<dbReference type="VEuPathDB" id="VectorBase:LLONM1_004931"/>
<dbReference type="EMBL" id="AJWK01011190">
    <property type="status" value="NOT_ANNOTATED_CDS"/>
    <property type="molecule type" value="Genomic_DNA"/>
</dbReference>
<keyword evidence="1" id="KW-0472">Membrane</keyword>
<evidence type="ECO:0000256" key="1">
    <source>
        <dbReference type="SAM" id="Phobius"/>
    </source>
</evidence>
<proteinExistence type="predicted"/>
<dbReference type="InterPro" id="IPR031720">
    <property type="entry name" value="DUF4728"/>
</dbReference>
<feature type="transmembrane region" description="Helical" evidence="1">
    <location>
        <begin position="122"/>
        <end position="142"/>
    </location>
</feature>
<dbReference type="AlphaFoldDB" id="A0A1B0GI27"/>
<keyword evidence="3" id="KW-1185">Reference proteome</keyword>
<sequence>MPLFNKCCCCISLPTGGVILGVLGVISSLFAIVLPVFGLVYLDVLFDAAKQAREDAARDAATGILVGNMTENSEFDGITDEQLDLARLLLTIIFIIMIIVNIFVLISAILLIIGAKRKRREFILPYLITDAFGIAFTLLYFINNAANGVNLGQTIVSAIIYFFLAGYLWLCVFSLYQWIKESSRPTPTVRHHYPEQQAVYSTMA</sequence>
<accession>A0A1B0GI27</accession>
<dbReference type="VEuPathDB" id="VectorBase:LLOJ003512"/>
<feature type="transmembrane region" description="Helical" evidence="1">
    <location>
        <begin position="88"/>
        <end position="115"/>
    </location>
</feature>
<feature type="transmembrane region" description="Helical" evidence="1">
    <location>
        <begin position="12"/>
        <end position="37"/>
    </location>
</feature>
<dbReference type="Proteomes" id="UP000092461">
    <property type="component" value="Unassembled WGS sequence"/>
</dbReference>
<dbReference type="Gene3D" id="1.20.1070.10">
    <property type="entry name" value="Rhodopsin 7-helix transmembrane proteins"/>
    <property type="match status" value="1"/>
</dbReference>
<dbReference type="EnsemblMetazoa" id="LLOJ003512-RA">
    <property type="protein sequence ID" value="LLOJ003512-PA"/>
    <property type="gene ID" value="LLOJ003512"/>
</dbReference>
<dbReference type="PANTHER" id="PTHR36694:SF11">
    <property type="entry name" value="LP21121P-RELATED"/>
    <property type="match status" value="1"/>
</dbReference>
<feature type="transmembrane region" description="Helical" evidence="1">
    <location>
        <begin position="154"/>
        <end position="176"/>
    </location>
</feature>
<name>A0A1B0GI27_LUTLO</name>